<keyword evidence="3" id="KW-0804">Transcription</keyword>
<dbReference type="Pfam" id="PF00196">
    <property type="entry name" value="GerE"/>
    <property type="match status" value="1"/>
</dbReference>
<dbReference type="STRING" id="158190.SpiGrapes_2237"/>
<keyword evidence="4" id="KW-1133">Transmembrane helix</keyword>
<keyword evidence="4" id="KW-0472">Membrane</keyword>
<keyword evidence="2 6" id="KW-0238">DNA-binding</keyword>
<evidence type="ECO:0000313" key="7">
    <source>
        <dbReference type="Proteomes" id="UP000005632"/>
    </source>
</evidence>
<dbReference type="KEGG" id="sgp:SpiGrapes_2237"/>
<proteinExistence type="predicted"/>
<feature type="transmembrane region" description="Helical" evidence="4">
    <location>
        <begin position="127"/>
        <end position="147"/>
    </location>
</feature>
<feature type="transmembrane region" description="Helical" evidence="4">
    <location>
        <begin position="159"/>
        <end position="180"/>
    </location>
</feature>
<dbReference type="PANTHER" id="PTHR44688">
    <property type="entry name" value="DNA-BINDING TRANSCRIPTIONAL ACTIVATOR DEVR_DOSR"/>
    <property type="match status" value="1"/>
</dbReference>
<dbReference type="GO" id="GO:0006355">
    <property type="term" value="P:regulation of DNA-templated transcription"/>
    <property type="evidence" value="ECO:0007669"/>
    <property type="project" value="InterPro"/>
</dbReference>
<feature type="transmembrane region" description="Helical" evidence="4">
    <location>
        <begin position="50"/>
        <end position="71"/>
    </location>
</feature>
<evidence type="ECO:0000259" key="5">
    <source>
        <dbReference type="PROSITE" id="PS50043"/>
    </source>
</evidence>
<feature type="transmembrane region" description="Helical" evidence="4">
    <location>
        <begin position="83"/>
        <end position="106"/>
    </location>
</feature>
<evidence type="ECO:0000256" key="4">
    <source>
        <dbReference type="SAM" id="Phobius"/>
    </source>
</evidence>
<dbReference type="CDD" id="cd06170">
    <property type="entry name" value="LuxR_C_like"/>
    <property type="match status" value="1"/>
</dbReference>
<feature type="transmembrane region" description="Helical" evidence="4">
    <location>
        <begin position="12"/>
        <end position="38"/>
    </location>
</feature>
<dbReference type="PROSITE" id="PS00622">
    <property type="entry name" value="HTH_LUXR_1"/>
    <property type="match status" value="1"/>
</dbReference>
<accession>G8QS15</accession>
<dbReference type="HOGENOM" id="CLU_857665_0_0_12"/>
<dbReference type="AlphaFoldDB" id="G8QS15"/>
<dbReference type="SMART" id="SM00421">
    <property type="entry name" value="HTH_LUXR"/>
    <property type="match status" value="1"/>
</dbReference>
<keyword evidence="7" id="KW-1185">Reference proteome</keyword>
<feature type="transmembrane region" description="Helical" evidence="4">
    <location>
        <begin position="192"/>
        <end position="214"/>
    </location>
</feature>
<feature type="domain" description="HTH luxR-type" evidence="5">
    <location>
        <begin position="257"/>
        <end position="322"/>
    </location>
</feature>
<evidence type="ECO:0000256" key="3">
    <source>
        <dbReference type="ARBA" id="ARBA00023163"/>
    </source>
</evidence>
<feature type="transmembrane region" description="Helical" evidence="4">
    <location>
        <begin position="220"/>
        <end position="237"/>
    </location>
</feature>
<organism evidence="6 7">
    <name type="scientific">Sphaerochaeta pleomorpha (strain ATCC BAA-1885 / DSM 22778 / Grapes)</name>
    <dbReference type="NCBI Taxonomy" id="158190"/>
    <lineage>
        <taxon>Bacteria</taxon>
        <taxon>Pseudomonadati</taxon>
        <taxon>Spirochaetota</taxon>
        <taxon>Spirochaetia</taxon>
        <taxon>Spirochaetales</taxon>
        <taxon>Sphaerochaetaceae</taxon>
        <taxon>Sphaerochaeta</taxon>
    </lineage>
</organism>
<sequence>MRVVESRKRGHTVFIIGDILLFITTALVLSITCLCILLHVRARDAYTKGFLTVLIPLCLQMNLTLLMTYIPRVYDPSQLSGETYEAFCLVLTVVSIFLTTTLLLVMSRYLIDLLPATEKQKHLGNRLVLAIITLYLVLSLYFIILRSEGNWTSAMDYTFRYHFFSGSMLMVVLGITSLIYRKKATLWEEEQLLRGISITFLPLVITFPLDLIFFRHHAFKLAYLSFSIFVVYLYFFISRRYFQKYEVSYQQLTVQADILRAHGISIREEEIIRLLVQGKTNREIAEKLFISTNTVKTHVKNIYGKLNVSNRVQLFSLLKENPTP</sequence>
<dbReference type="PROSITE" id="PS50043">
    <property type="entry name" value="HTH_LUXR_2"/>
    <property type="match status" value="1"/>
</dbReference>
<dbReference type="EMBL" id="CP003155">
    <property type="protein sequence ID" value="AEV30013.1"/>
    <property type="molecule type" value="Genomic_DNA"/>
</dbReference>
<keyword evidence="4" id="KW-0812">Transmembrane</keyword>
<dbReference type="InterPro" id="IPR036388">
    <property type="entry name" value="WH-like_DNA-bd_sf"/>
</dbReference>
<dbReference type="Gene3D" id="1.10.10.10">
    <property type="entry name" value="Winged helix-like DNA-binding domain superfamily/Winged helix DNA-binding domain"/>
    <property type="match status" value="1"/>
</dbReference>
<dbReference type="Proteomes" id="UP000005632">
    <property type="component" value="Chromosome"/>
</dbReference>
<dbReference type="InterPro" id="IPR016032">
    <property type="entry name" value="Sig_transdc_resp-reg_C-effctor"/>
</dbReference>
<protein>
    <submittedName>
        <fullName evidence="6">Response regulator containing a CheY-like receiver domain and an HTH DNA-binding domain</fullName>
    </submittedName>
</protein>
<dbReference type="GO" id="GO:0003677">
    <property type="term" value="F:DNA binding"/>
    <property type="evidence" value="ECO:0007669"/>
    <property type="project" value="UniProtKB-KW"/>
</dbReference>
<evidence type="ECO:0000313" key="6">
    <source>
        <dbReference type="EMBL" id="AEV30013.1"/>
    </source>
</evidence>
<keyword evidence="1" id="KW-0805">Transcription regulation</keyword>
<reference evidence="6 7" key="1">
    <citation type="submission" date="2011-11" db="EMBL/GenBank/DDBJ databases">
        <title>Complete sequence of Spirochaeta sp. grapes.</title>
        <authorList>
            <consortium name="US DOE Joint Genome Institute"/>
            <person name="Lucas S."/>
            <person name="Han J."/>
            <person name="Lapidus A."/>
            <person name="Cheng J.-F."/>
            <person name="Goodwin L."/>
            <person name="Pitluck S."/>
            <person name="Peters L."/>
            <person name="Ovchinnikova G."/>
            <person name="Munk A.C."/>
            <person name="Detter J.C."/>
            <person name="Han C."/>
            <person name="Tapia R."/>
            <person name="Land M."/>
            <person name="Hauser L."/>
            <person name="Kyrpides N."/>
            <person name="Ivanova N."/>
            <person name="Pagani I."/>
            <person name="Ritalahtilisa K."/>
            <person name="Loeffler F."/>
            <person name="Woyke T."/>
        </authorList>
    </citation>
    <scope>NUCLEOTIDE SEQUENCE [LARGE SCALE GENOMIC DNA]</scope>
    <source>
        <strain evidence="7">ATCC BAA-1885 / DSM 22778 / Grapes</strain>
    </source>
</reference>
<evidence type="ECO:0000256" key="2">
    <source>
        <dbReference type="ARBA" id="ARBA00023125"/>
    </source>
</evidence>
<evidence type="ECO:0000256" key="1">
    <source>
        <dbReference type="ARBA" id="ARBA00023015"/>
    </source>
</evidence>
<dbReference type="eggNOG" id="COG2197">
    <property type="taxonomic scope" value="Bacteria"/>
</dbReference>
<dbReference type="InterPro" id="IPR000792">
    <property type="entry name" value="Tscrpt_reg_LuxR_C"/>
</dbReference>
<name>G8QS15_SPHPG</name>
<dbReference type="PRINTS" id="PR00038">
    <property type="entry name" value="HTHLUXR"/>
</dbReference>
<dbReference type="PANTHER" id="PTHR44688:SF16">
    <property type="entry name" value="DNA-BINDING TRANSCRIPTIONAL ACTIVATOR DEVR_DOSR"/>
    <property type="match status" value="1"/>
</dbReference>
<dbReference type="SUPFAM" id="SSF46894">
    <property type="entry name" value="C-terminal effector domain of the bipartite response regulators"/>
    <property type="match status" value="1"/>
</dbReference>
<gene>
    <name evidence="6" type="ordered locus">SpiGrapes_2237</name>
</gene>